<dbReference type="CDD" id="cd10936">
    <property type="entry name" value="CE4_DAC2"/>
    <property type="match status" value="1"/>
</dbReference>
<dbReference type="AlphaFoldDB" id="A0A545TQR0"/>
<evidence type="ECO:0000313" key="3">
    <source>
        <dbReference type="Proteomes" id="UP000315252"/>
    </source>
</evidence>
<accession>A0A545TQR0</accession>
<proteinExistence type="predicted"/>
<dbReference type="OrthoDB" id="9784811at2"/>
<evidence type="ECO:0000256" key="1">
    <source>
        <dbReference type="SAM" id="MobiDB-lite"/>
    </source>
</evidence>
<dbReference type="EMBL" id="VHSH01000004">
    <property type="protein sequence ID" value="TQV79559.1"/>
    <property type="molecule type" value="Genomic_DNA"/>
</dbReference>
<organism evidence="2 3">
    <name type="scientific">Denitrobaculum tricleocarpae</name>
    <dbReference type="NCBI Taxonomy" id="2591009"/>
    <lineage>
        <taxon>Bacteria</taxon>
        <taxon>Pseudomonadati</taxon>
        <taxon>Pseudomonadota</taxon>
        <taxon>Alphaproteobacteria</taxon>
        <taxon>Rhodospirillales</taxon>
        <taxon>Rhodospirillaceae</taxon>
        <taxon>Denitrobaculum</taxon>
    </lineage>
</organism>
<comment type="caution">
    <text evidence="2">The sequence shown here is derived from an EMBL/GenBank/DDBJ whole genome shotgun (WGS) entry which is preliminary data.</text>
</comment>
<dbReference type="RefSeq" id="WP_142896739.1">
    <property type="nucleotide sequence ID" value="NZ_ML660055.1"/>
</dbReference>
<dbReference type="PANTHER" id="PTHR30105:SF2">
    <property type="entry name" value="DIVERGENT POLYSACCHARIDE DEACETYLASE SUPERFAMILY"/>
    <property type="match status" value="1"/>
</dbReference>
<gene>
    <name evidence="2" type="ORF">FKG95_12585</name>
</gene>
<feature type="region of interest" description="Disordered" evidence="1">
    <location>
        <begin position="1"/>
        <end position="132"/>
    </location>
</feature>
<feature type="compositionally biased region" description="Basic and acidic residues" evidence="1">
    <location>
        <begin position="82"/>
        <end position="91"/>
    </location>
</feature>
<reference evidence="2 3" key="1">
    <citation type="submission" date="2019-06" db="EMBL/GenBank/DDBJ databases">
        <title>Whole genome sequence for Rhodospirillaceae sp. R148.</title>
        <authorList>
            <person name="Wang G."/>
        </authorList>
    </citation>
    <scope>NUCLEOTIDE SEQUENCE [LARGE SCALE GENOMIC DNA]</scope>
    <source>
        <strain evidence="2 3">R148</strain>
    </source>
</reference>
<sequence>MAGSEMAESGTAAGEMAENEASKAEEPQNSPDRPETAPDAQAASKTEDQASSGQSDPEPVTAEDGAKTPAAAETQVTADSAEENKSAEAAETKNGAADIAVRPDDQTATAKVADPTKQQNPSGSSKPVQQAALPKVAAPDYNSLPLWQRNRQNIDQRWLKDADGNPKPRIAFVLSELGHASIAAEEIIKKLPPAITLSFSPYAKPRSLEYLSALARANGHEVMLDLPLEPIDFPQRDPGPNALLTALEPEENLARLAWSLERTTGYVGVAVWMGSRFVGSPRQMRPLFKAIEERGIILLDNAERENSLSMELAGEFSVPTLISHRYVDVPLASRDAIDARLAQVERIALQFGSAIAMGRPFPVTVERLAEWSTEIEKRGIVLVPISVLAEEAVSKQELAQRAPVNADKTKAKNSSSGSEVPSN</sequence>
<dbReference type="SUPFAM" id="SSF88713">
    <property type="entry name" value="Glycoside hydrolase/deacetylase"/>
    <property type="match status" value="1"/>
</dbReference>
<feature type="compositionally biased region" description="Basic and acidic residues" evidence="1">
    <location>
        <begin position="20"/>
        <end position="36"/>
    </location>
</feature>
<evidence type="ECO:0008006" key="4">
    <source>
        <dbReference type="Google" id="ProtNLM"/>
    </source>
</evidence>
<protein>
    <recommendedName>
        <fullName evidence="4">Divergent polysaccharide deacetylase family protein</fullName>
    </recommendedName>
</protein>
<dbReference type="InterPro" id="IPR011330">
    <property type="entry name" value="Glyco_hydro/deAcase_b/a-brl"/>
</dbReference>
<evidence type="ECO:0000313" key="2">
    <source>
        <dbReference type="EMBL" id="TQV79559.1"/>
    </source>
</evidence>
<keyword evidence="3" id="KW-1185">Reference proteome</keyword>
<dbReference type="GO" id="GO:0005975">
    <property type="term" value="P:carbohydrate metabolic process"/>
    <property type="evidence" value="ECO:0007669"/>
    <property type="project" value="InterPro"/>
</dbReference>
<name>A0A545TQR0_9PROT</name>
<dbReference type="PANTHER" id="PTHR30105">
    <property type="entry name" value="UNCHARACTERIZED YIBQ-RELATED"/>
    <property type="match status" value="1"/>
</dbReference>
<dbReference type="Pfam" id="PF04748">
    <property type="entry name" value="Polysacc_deac_2"/>
    <property type="match status" value="1"/>
</dbReference>
<dbReference type="Proteomes" id="UP000315252">
    <property type="component" value="Unassembled WGS sequence"/>
</dbReference>
<feature type="compositionally biased region" description="Polar residues" evidence="1">
    <location>
        <begin position="412"/>
        <end position="423"/>
    </location>
</feature>
<dbReference type="Gene3D" id="3.20.20.370">
    <property type="entry name" value="Glycoside hydrolase/deacetylase"/>
    <property type="match status" value="1"/>
</dbReference>
<dbReference type="InterPro" id="IPR006837">
    <property type="entry name" value="Divergent_DAC"/>
</dbReference>
<feature type="region of interest" description="Disordered" evidence="1">
    <location>
        <begin position="399"/>
        <end position="423"/>
    </location>
</feature>
<feature type="compositionally biased region" description="Polar residues" evidence="1">
    <location>
        <begin position="116"/>
        <end position="128"/>
    </location>
</feature>